<dbReference type="InterPro" id="IPR044526">
    <property type="entry name" value="NAKR1-3"/>
</dbReference>
<dbReference type="EMBL" id="SDAM02029575">
    <property type="protein sequence ID" value="KAH6755860.1"/>
    <property type="molecule type" value="Genomic_DNA"/>
</dbReference>
<feature type="compositionally biased region" description="Basic and acidic residues" evidence="2">
    <location>
        <begin position="42"/>
        <end position="52"/>
    </location>
</feature>
<dbReference type="GO" id="GO:0046872">
    <property type="term" value="F:metal ion binding"/>
    <property type="evidence" value="ECO:0007669"/>
    <property type="project" value="InterPro"/>
</dbReference>
<dbReference type="PANTHER" id="PTHR46119:SF15">
    <property type="entry name" value="PROTEIN SODIUM POTASSIUM ROOT DEFECTIVE 2"/>
    <property type="match status" value="1"/>
</dbReference>
<evidence type="ECO:0000256" key="2">
    <source>
        <dbReference type="SAM" id="MobiDB-lite"/>
    </source>
</evidence>
<dbReference type="AlphaFoldDB" id="A0AAD4INI2"/>
<feature type="domain" description="HMA" evidence="3">
    <location>
        <begin position="180"/>
        <end position="246"/>
    </location>
</feature>
<evidence type="ECO:0000259" key="3">
    <source>
        <dbReference type="PROSITE" id="PS50846"/>
    </source>
</evidence>
<dbReference type="PROSITE" id="PS50846">
    <property type="entry name" value="HMA_2"/>
    <property type="match status" value="1"/>
</dbReference>
<organism evidence="4 5">
    <name type="scientific">Perilla frutescens var. hirtella</name>
    <name type="common">Perilla citriodora</name>
    <name type="synonym">Perilla setoyensis</name>
    <dbReference type="NCBI Taxonomy" id="608512"/>
    <lineage>
        <taxon>Eukaryota</taxon>
        <taxon>Viridiplantae</taxon>
        <taxon>Streptophyta</taxon>
        <taxon>Embryophyta</taxon>
        <taxon>Tracheophyta</taxon>
        <taxon>Spermatophyta</taxon>
        <taxon>Magnoliopsida</taxon>
        <taxon>eudicotyledons</taxon>
        <taxon>Gunneridae</taxon>
        <taxon>Pentapetalae</taxon>
        <taxon>asterids</taxon>
        <taxon>lamiids</taxon>
        <taxon>Lamiales</taxon>
        <taxon>Lamiaceae</taxon>
        <taxon>Nepetoideae</taxon>
        <taxon>Elsholtzieae</taxon>
        <taxon>Perilla</taxon>
    </lineage>
</organism>
<evidence type="ECO:0000313" key="4">
    <source>
        <dbReference type="EMBL" id="KAH6755860.1"/>
    </source>
</evidence>
<feature type="region of interest" description="Disordered" evidence="2">
    <location>
        <begin position="42"/>
        <end position="104"/>
    </location>
</feature>
<comment type="subcellular location">
    <subcellularLocation>
        <location evidence="1">Membrane</location>
        <topology evidence="1">Peripheral membrane protein</topology>
    </subcellularLocation>
</comment>
<accession>A0AAD4INI2</accession>
<dbReference type="InterPro" id="IPR036163">
    <property type="entry name" value="HMA_dom_sf"/>
</dbReference>
<feature type="region of interest" description="Disordered" evidence="2">
    <location>
        <begin position="149"/>
        <end position="179"/>
    </location>
</feature>
<feature type="compositionally biased region" description="Basic and acidic residues" evidence="2">
    <location>
        <begin position="85"/>
        <end position="104"/>
    </location>
</feature>
<dbReference type="Gene3D" id="3.30.70.100">
    <property type="match status" value="1"/>
</dbReference>
<comment type="caution">
    <text evidence="4">The sequence shown here is derived from an EMBL/GenBank/DDBJ whole genome shotgun (WGS) entry which is preliminary data.</text>
</comment>
<evidence type="ECO:0000313" key="5">
    <source>
        <dbReference type="Proteomes" id="UP001190926"/>
    </source>
</evidence>
<gene>
    <name evidence="4" type="ORF">C2S53_007117</name>
</gene>
<name>A0AAD4INI2_PERFH</name>
<reference evidence="4 5" key="1">
    <citation type="journal article" date="2021" name="Nat. Commun.">
        <title>Incipient diploidization of the medicinal plant Perilla within 10,000 years.</title>
        <authorList>
            <person name="Zhang Y."/>
            <person name="Shen Q."/>
            <person name="Leng L."/>
            <person name="Zhang D."/>
            <person name="Chen S."/>
            <person name="Shi Y."/>
            <person name="Ning Z."/>
            <person name="Chen S."/>
        </authorList>
    </citation>
    <scope>NUCLEOTIDE SEQUENCE [LARGE SCALE GENOMIC DNA]</scope>
    <source>
        <strain evidence="5">cv. PC099</strain>
    </source>
</reference>
<evidence type="ECO:0000256" key="1">
    <source>
        <dbReference type="ARBA" id="ARBA00004170"/>
    </source>
</evidence>
<dbReference type="SUPFAM" id="SSF55008">
    <property type="entry name" value="HMA, heavy metal-associated domain"/>
    <property type="match status" value="1"/>
</dbReference>
<dbReference type="Proteomes" id="UP001190926">
    <property type="component" value="Unassembled WGS sequence"/>
</dbReference>
<keyword evidence="5" id="KW-1185">Reference proteome</keyword>
<protein>
    <recommendedName>
        <fullName evidence="3">HMA domain-containing protein</fullName>
    </recommendedName>
</protein>
<dbReference type="InterPro" id="IPR006121">
    <property type="entry name" value="HMA_dom"/>
</dbReference>
<dbReference type="PANTHER" id="PTHR46119">
    <property type="entry name" value="OS08G0405700 PROTEIN"/>
    <property type="match status" value="1"/>
</dbReference>
<dbReference type="Pfam" id="PF00403">
    <property type="entry name" value="HMA"/>
    <property type="match status" value="1"/>
</dbReference>
<dbReference type="GO" id="GO:0009626">
    <property type="term" value="P:plant-type hypersensitive response"/>
    <property type="evidence" value="ECO:0007669"/>
    <property type="project" value="UniProtKB-KW"/>
</dbReference>
<dbReference type="GO" id="GO:0016020">
    <property type="term" value="C:membrane"/>
    <property type="evidence" value="ECO:0007669"/>
    <property type="project" value="UniProtKB-SubCell"/>
</dbReference>
<feature type="compositionally biased region" description="Polar residues" evidence="2">
    <location>
        <begin position="55"/>
        <end position="64"/>
    </location>
</feature>
<dbReference type="CDD" id="cd00371">
    <property type="entry name" value="HMA"/>
    <property type="match status" value="1"/>
</dbReference>
<sequence>MKGVDIFCKSQAATSICLSMEQNSTSSPSSVTLLGGAAAIDRHNPIIKDSRRNPNKPTAATSKSQKPDPKKKRSTRIPSDENENDQPKKTHDTSSLSKLDDDNSHAITSNVDATAIVKKSWSCTKPGDFLSPPGSTRYLLREKAQYSTLSDSDSTKLSAEESSNKNVEMEEPAPSDSSQMQVVILRVSLHCRGCERKLRKHLSRMEGVTSFNIDFAAKKVTVAGNVTPLDVVSSISKVKNAQLWSPSISSSNPTPEIKNLDSEIDFQTKGAL</sequence>
<proteinExistence type="predicted"/>